<reference evidence="2" key="1">
    <citation type="journal article" date="2019" name="Int. J. Syst. Evol. Microbiol.">
        <title>The Global Catalogue of Microorganisms (GCM) 10K type strain sequencing project: providing services to taxonomists for standard genome sequencing and annotation.</title>
        <authorList>
            <consortium name="The Broad Institute Genomics Platform"/>
            <consortium name="The Broad Institute Genome Sequencing Center for Infectious Disease"/>
            <person name="Wu L."/>
            <person name="Ma J."/>
        </authorList>
    </citation>
    <scope>NUCLEOTIDE SEQUENCE [LARGE SCALE GENOMIC DNA]</scope>
    <source>
        <strain evidence="2">CECT 8655</strain>
    </source>
</reference>
<dbReference type="RefSeq" id="WP_377408882.1">
    <property type="nucleotide sequence ID" value="NZ_JBHSCY010000001.1"/>
</dbReference>
<evidence type="ECO:0000313" key="1">
    <source>
        <dbReference type="EMBL" id="MFC4268421.1"/>
    </source>
</evidence>
<sequence>MPKTWQEKFNSSKLPIVKTIDKRFADLTEGTKMFIASPKLIDVYINEIPEGVSVDLKTMRLDLAIEHQADNSCPVTTGIFLRIVSEVAFEKYQKTNNLNSITPFWRVVDTKMPIAKKLSCGIDFINNQRKKEGLS</sequence>
<gene>
    <name evidence="1" type="ORF">ACFOWD_05845</name>
</gene>
<name>A0ABV8R844_9FLAO</name>
<keyword evidence="2" id="KW-1185">Reference proteome</keyword>
<evidence type="ECO:0000313" key="2">
    <source>
        <dbReference type="Proteomes" id="UP001595826"/>
    </source>
</evidence>
<dbReference type="EMBL" id="JBHSCY010000001">
    <property type="protein sequence ID" value="MFC4268421.1"/>
    <property type="molecule type" value="Genomic_DNA"/>
</dbReference>
<accession>A0ABV8R844</accession>
<organism evidence="1 2">
    <name type="scientific">Polaribacter marinivivus</name>
    <dbReference type="NCBI Taxonomy" id="1524260"/>
    <lineage>
        <taxon>Bacteria</taxon>
        <taxon>Pseudomonadati</taxon>
        <taxon>Bacteroidota</taxon>
        <taxon>Flavobacteriia</taxon>
        <taxon>Flavobacteriales</taxon>
        <taxon>Flavobacteriaceae</taxon>
    </lineage>
</organism>
<dbReference type="Proteomes" id="UP001595826">
    <property type="component" value="Unassembled WGS sequence"/>
</dbReference>
<protein>
    <submittedName>
        <fullName evidence="1">Uncharacterized protein</fullName>
    </submittedName>
</protein>
<proteinExistence type="predicted"/>
<comment type="caution">
    <text evidence="1">The sequence shown here is derived from an EMBL/GenBank/DDBJ whole genome shotgun (WGS) entry which is preliminary data.</text>
</comment>